<sequence>MGFVLADGLSYGVGANKAIFLAIASDRYFCLSPQLNDAFLAFADGQIVDQRHIEALIADGIICETTGDHDIRPVRVPVAERSLATRAARYSMAVRSPTALLDRVYVKRVLAKKGLPRLLTRDLSNLLYERSERGAEDIAEIVEAVHAAGRIFGAKDQCLSQSLLIRRQMQRCGYGAALVFGVRLLPFEAHCWLQRGVTVLDDHHEHVVQFTPVFAS</sequence>
<dbReference type="RefSeq" id="WP_380798778.1">
    <property type="nucleotide sequence ID" value="NZ_JBHRVU010000005.1"/>
</dbReference>
<comment type="caution">
    <text evidence="2">The sequence shown here is derived from an EMBL/GenBank/DDBJ whole genome shotgun (WGS) entry which is preliminary data.</text>
</comment>
<protein>
    <submittedName>
        <fullName evidence="2">Lasso peptide biosynthesis B2 protein</fullName>
    </submittedName>
</protein>
<evidence type="ECO:0000313" key="2">
    <source>
        <dbReference type="EMBL" id="MFC3443880.1"/>
    </source>
</evidence>
<keyword evidence="3" id="KW-1185">Reference proteome</keyword>
<reference evidence="3" key="1">
    <citation type="journal article" date="2019" name="Int. J. Syst. Evol. Microbiol.">
        <title>The Global Catalogue of Microorganisms (GCM) 10K type strain sequencing project: providing services to taxonomists for standard genome sequencing and annotation.</title>
        <authorList>
            <consortium name="The Broad Institute Genomics Platform"/>
            <consortium name="The Broad Institute Genome Sequencing Center for Infectious Disease"/>
            <person name="Wu L."/>
            <person name="Ma J."/>
        </authorList>
    </citation>
    <scope>NUCLEOTIDE SEQUENCE [LARGE SCALE GENOMIC DNA]</scope>
    <source>
        <strain evidence="3">CCM 7491</strain>
    </source>
</reference>
<proteinExistence type="predicted"/>
<evidence type="ECO:0000259" key="1">
    <source>
        <dbReference type="Pfam" id="PF13471"/>
    </source>
</evidence>
<name>A0ABV7NKK9_9SPHN</name>
<dbReference type="Proteomes" id="UP001595681">
    <property type="component" value="Unassembled WGS sequence"/>
</dbReference>
<gene>
    <name evidence="2" type="ORF">ACFOKF_22275</name>
</gene>
<dbReference type="EMBL" id="JBHRVU010000005">
    <property type="protein sequence ID" value="MFC3443880.1"/>
    <property type="molecule type" value="Genomic_DNA"/>
</dbReference>
<dbReference type="Pfam" id="PF13471">
    <property type="entry name" value="Transglut_core3"/>
    <property type="match status" value="1"/>
</dbReference>
<accession>A0ABV7NKK9</accession>
<evidence type="ECO:0000313" key="3">
    <source>
        <dbReference type="Proteomes" id="UP001595681"/>
    </source>
</evidence>
<dbReference type="InterPro" id="IPR053521">
    <property type="entry name" value="McjB-like"/>
</dbReference>
<dbReference type="NCBIfam" id="NF033537">
    <property type="entry name" value="lasso_biosyn_B2"/>
    <property type="match status" value="1"/>
</dbReference>
<dbReference type="InterPro" id="IPR032708">
    <property type="entry name" value="McjB_C"/>
</dbReference>
<feature type="domain" description="Microcin J25-processing protein McjB C-terminal" evidence="1">
    <location>
        <begin position="114"/>
        <end position="214"/>
    </location>
</feature>
<organism evidence="2 3">
    <name type="scientific">Sphingobium rhizovicinum</name>
    <dbReference type="NCBI Taxonomy" id="432308"/>
    <lineage>
        <taxon>Bacteria</taxon>
        <taxon>Pseudomonadati</taxon>
        <taxon>Pseudomonadota</taxon>
        <taxon>Alphaproteobacteria</taxon>
        <taxon>Sphingomonadales</taxon>
        <taxon>Sphingomonadaceae</taxon>
        <taxon>Sphingobium</taxon>
    </lineage>
</organism>